<comment type="subunit">
    <text evidence="11">Monomer.</text>
</comment>
<evidence type="ECO:0000256" key="10">
    <source>
        <dbReference type="ARBA" id="ARBA00048988"/>
    </source>
</evidence>
<dbReference type="Pfam" id="PF20470">
    <property type="entry name" value="HTH_61"/>
    <property type="match status" value="1"/>
</dbReference>
<dbReference type="InterPro" id="IPR036390">
    <property type="entry name" value="WH_DNA-bd_sf"/>
</dbReference>
<accession>A0ABD4Z706</accession>
<comment type="similarity">
    <text evidence="11">Belongs to the helicase family. Hel308 subfamily.</text>
</comment>
<dbReference type="GO" id="GO:0016818">
    <property type="term" value="F:hydrolase activity, acting on acid anhydrides, in phosphorus-containing anhydrides"/>
    <property type="evidence" value="ECO:0007669"/>
    <property type="project" value="UniProtKB-UniRule"/>
</dbReference>
<evidence type="ECO:0000259" key="13">
    <source>
        <dbReference type="PROSITE" id="PS51194"/>
    </source>
</evidence>
<feature type="domain" description="Helicase C-terminal" evidence="13">
    <location>
        <begin position="269"/>
        <end position="443"/>
    </location>
</feature>
<dbReference type="PANTHER" id="PTHR47961">
    <property type="entry name" value="DNA POLYMERASE THETA, PUTATIVE (AFU_ORTHOLOGUE AFUA_1G05260)-RELATED"/>
    <property type="match status" value="1"/>
</dbReference>
<dbReference type="GO" id="GO:0006281">
    <property type="term" value="P:DNA repair"/>
    <property type="evidence" value="ECO:0007669"/>
    <property type="project" value="UniProtKB-UniRule"/>
</dbReference>
<dbReference type="InterPro" id="IPR048772">
    <property type="entry name" value="Hel308-like_dom4"/>
</dbReference>
<evidence type="ECO:0000256" key="8">
    <source>
        <dbReference type="ARBA" id="ARBA00023235"/>
    </source>
</evidence>
<dbReference type="GO" id="GO:0043138">
    <property type="term" value="F:3'-5' DNA helicase activity"/>
    <property type="evidence" value="ECO:0007669"/>
    <property type="project" value="UniProtKB-UniRule"/>
</dbReference>
<keyword evidence="1 11" id="KW-0547">Nucleotide-binding</keyword>
<evidence type="ECO:0000256" key="5">
    <source>
        <dbReference type="ARBA" id="ARBA00022840"/>
    </source>
</evidence>
<dbReference type="SUPFAM" id="SSF46785">
    <property type="entry name" value="Winged helix' DNA-binding domain"/>
    <property type="match status" value="1"/>
</dbReference>
<feature type="domain" description="Helicase ATP-binding" evidence="12">
    <location>
        <begin position="39"/>
        <end position="206"/>
    </location>
</feature>
<dbReference type="PANTHER" id="PTHR47961:SF10">
    <property type="entry name" value="ATP-DEPENDENT DNA HELICASE HEL308"/>
    <property type="match status" value="1"/>
</dbReference>
<dbReference type="Pfam" id="PF21280">
    <property type="entry name" value="Helicase_dom4_arc"/>
    <property type="match status" value="1"/>
</dbReference>
<dbReference type="SUPFAM" id="SSF158702">
    <property type="entry name" value="Sec63 N-terminal domain-like"/>
    <property type="match status" value="1"/>
</dbReference>
<keyword evidence="3 11" id="KW-0378">Hydrolase</keyword>
<keyword evidence="5 11" id="KW-0067">ATP-binding</keyword>
<organism evidence="14 15">
    <name type="scientific">Ignisphaera cupida</name>
    <dbReference type="NCBI Taxonomy" id="3050454"/>
    <lineage>
        <taxon>Archaea</taxon>
        <taxon>Thermoproteota</taxon>
        <taxon>Thermoprotei</taxon>
        <taxon>Desulfurococcales</taxon>
        <taxon>Desulfurococcaceae</taxon>
        <taxon>Ignisphaera</taxon>
    </lineage>
</organism>
<keyword evidence="15" id="KW-1185">Reference proteome</keyword>
<dbReference type="SMART" id="SM00487">
    <property type="entry name" value="DEXDc"/>
    <property type="match status" value="1"/>
</dbReference>
<gene>
    <name evidence="11" type="primary">hel308</name>
    <name evidence="14" type="ORF">QPL79_03275</name>
</gene>
<proteinExistence type="inferred from homology"/>
<keyword evidence="6 11" id="KW-0238">DNA-binding</keyword>
<evidence type="ECO:0000259" key="12">
    <source>
        <dbReference type="PROSITE" id="PS51192"/>
    </source>
</evidence>
<dbReference type="Gene3D" id="3.40.50.300">
    <property type="entry name" value="P-loop containing nucleotide triphosphate hydrolases"/>
    <property type="match status" value="2"/>
</dbReference>
<comment type="caution">
    <text evidence="14">The sequence shown here is derived from an EMBL/GenBank/DDBJ whole genome shotgun (WGS) entry which is preliminary data.</text>
</comment>
<keyword evidence="2 11" id="KW-0227">DNA damage</keyword>
<protein>
    <recommendedName>
        <fullName evidence="11">ATP-dependent DNA helicase Hel308</fullName>
        <ecNumber evidence="11">5.6.2.4</ecNumber>
    </recommendedName>
    <alternativeName>
        <fullName evidence="11">DNA 3'-5' helicase Hel308</fullName>
    </alternativeName>
</protein>
<evidence type="ECO:0000256" key="7">
    <source>
        <dbReference type="ARBA" id="ARBA00023204"/>
    </source>
</evidence>
<dbReference type="GO" id="GO:0003677">
    <property type="term" value="F:DNA binding"/>
    <property type="evidence" value="ECO:0007669"/>
    <property type="project" value="UniProtKB-UniRule"/>
</dbReference>
<dbReference type="Pfam" id="PF00270">
    <property type="entry name" value="DEAD"/>
    <property type="match status" value="1"/>
</dbReference>
<dbReference type="Gene3D" id="1.10.150.20">
    <property type="entry name" value="5' to 3' exonuclease, C-terminal subdomain"/>
    <property type="match status" value="1"/>
</dbReference>
<dbReference type="InterPro" id="IPR001650">
    <property type="entry name" value="Helicase_C-like"/>
</dbReference>
<dbReference type="EC" id="5.6.2.4" evidence="11"/>
<dbReference type="Pfam" id="PF00271">
    <property type="entry name" value="Helicase_C"/>
    <property type="match status" value="1"/>
</dbReference>
<evidence type="ECO:0000256" key="4">
    <source>
        <dbReference type="ARBA" id="ARBA00022806"/>
    </source>
</evidence>
<comment type="catalytic activity">
    <reaction evidence="10 11">
        <text>ATP + H2O = ADP + phosphate + H(+)</text>
        <dbReference type="Rhea" id="RHEA:13065"/>
        <dbReference type="ChEBI" id="CHEBI:15377"/>
        <dbReference type="ChEBI" id="CHEBI:15378"/>
        <dbReference type="ChEBI" id="CHEBI:30616"/>
        <dbReference type="ChEBI" id="CHEBI:43474"/>
        <dbReference type="ChEBI" id="CHEBI:456216"/>
        <dbReference type="EC" id="5.6.2.4"/>
    </reaction>
</comment>
<dbReference type="CDD" id="cd18795">
    <property type="entry name" value="SF2_C_Ski2"/>
    <property type="match status" value="1"/>
</dbReference>
<dbReference type="SMART" id="SM00490">
    <property type="entry name" value="HELICc"/>
    <property type="match status" value="1"/>
</dbReference>
<sequence length="725" mass="82532">MLESVTIDNYEYVLGSIMVKGLKEKGYRVLTPPQVEALESGFLKGDNIVVCAPTASGKTLIGEMALINAFLNGLKGVYTTPLKALAYEKYIEFSFWERYGARVGISMGDYEVTEEEVERLGRYNIIVTTYERLDSILRRRPYWIKNVGVIVVDELHMLGDESRGHIVEMILTRAKTLGIQVIGLSATVGNPEEIALWLKAKLVKSSWRPVKLYEVITYRLSDGSYAMFLPGNINNASSPIVVSDVTRYWIEKAVKEGFNVLEFKYSRRGVEELAEQYSSVVCEYLTSDDRNRLEELVQLMKVELPDFEYEKLEHLIKCGVSYHHAGLTPEARRIIENAFRERIIKYLAATPTLAMGVNLPARVVIVNVYYYSGGGRKKISVLEYKQLAGRAGRPQYDPYGIVVTAKDVKSMRESEYYIRGFPEPINSTLLSESALRKHVLAVIASKEANTLNDIQLFFSNTFAAMKMGKEILNKKINNILELLEDLSMITKRKVVNNVVYEATKLGLVTTMLYIDPLTTTIIVEGLKRNEKASELYYLSLIGMTPDFSDVNIGRGVRKAYYDLIDSYVLLKQLPDEDLEQVFIDQRIDWMRGVMIGLILTDWVNEVPERRIIEKYGIEAGDLRVIRENGEWLTYSAAVIAKTLNMVTHSKELFKLVERVKHGVKEDALELVKIRYVGRVRARMMINSGIKSIEDVLNKENLVIRLFGDGWGKKIVEEARKMKDII</sequence>
<dbReference type="InterPro" id="IPR014001">
    <property type="entry name" value="Helicase_ATP-bd"/>
</dbReference>
<dbReference type="InterPro" id="IPR027417">
    <property type="entry name" value="P-loop_NTPase"/>
</dbReference>
<keyword evidence="4 11" id="KW-0347">Helicase</keyword>
<dbReference type="CDD" id="cd18028">
    <property type="entry name" value="DEXHc_archSki2"/>
    <property type="match status" value="1"/>
</dbReference>
<dbReference type="EMBL" id="JASNVW010000001">
    <property type="protein sequence ID" value="MDK6028383.1"/>
    <property type="molecule type" value="Genomic_DNA"/>
</dbReference>
<dbReference type="Proteomes" id="UP001529235">
    <property type="component" value="Unassembled WGS sequence"/>
</dbReference>
<evidence type="ECO:0000256" key="9">
    <source>
        <dbReference type="ARBA" id="ARBA00034617"/>
    </source>
</evidence>
<dbReference type="HAMAP" id="MF_00442">
    <property type="entry name" value="Helicase_Hel308"/>
    <property type="match status" value="1"/>
</dbReference>
<evidence type="ECO:0000256" key="2">
    <source>
        <dbReference type="ARBA" id="ARBA00022763"/>
    </source>
</evidence>
<dbReference type="InterPro" id="IPR050474">
    <property type="entry name" value="Hel308_SKI2-like"/>
</dbReference>
<dbReference type="RefSeq" id="WP_285273348.1">
    <property type="nucleotide sequence ID" value="NZ_JASNVW010000001.1"/>
</dbReference>
<reference evidence="14 15" key="1">
    <citation type="submission" date="2023-05" db="EMBL/GenBank/DDBJ databases">
        <title>A new hyperthermophilic archaea 'Ignisphaera cupida' sp. nov. and description of the family 'Ignisphaeraceae' fam. nov.</title>
        <authorList>
            <person name="Podosokorskaya O.A."/>
            <person name="Elcheninov A.G."/>
            <person name="Klukina A."/>
            <person name="Merkel A.Y."/>
        </authorList>
    </citation>
    <scope>NUCLEOTIDE SEQUENCE [LARGE SCALE GENOMIC DNA]</scope>
    <source>
        <strain evidence="14 15">4213-co</strain>
    </source>
</reference>
<evidence type="ECO:0000256" key="11">
    <source>
        <dbReference type="HAMAP-Rule" id="MF_00442"/>
    </source>
</evidence>
<keyword evidence="8 11" id="KW-0413">Isomerase</keyword>
<feature type="binding site" evidence="11">
    <location>
        <position position="34"/>
    </location>
    <ligand>
        <name>ATP</name>
        <dbReference type="ChEBI" id="CHEBI:30616"/>
    </ligand>
</feature>
<evidence type="ECO:0000313" key="15">
    <source>
        <dbReference type="Proteomes" id="UP001529235"/>
    </source>
</evidence>
<comment type="function">
    <text evidence="11">DNA-dependent ATPase and 3'-5' DNA helicase that may be involved in repair of stalled replication forks.</text>
</comment>
<keyword evidence="7 11" id="KW-0234">DNA repair</keyword>
<name>A0ABD4Z706_9CREN</name>
<dbReference type="PROSITE" id="PS51192">
    <property type="entry name" value="HELICASE_ATP_BIND_1"/>
    <property type="match status" value="1"/>
</dbReference>
<dbReference type="InterPro" id="IPR011545">
    <property type="entry name" value="DEAD/DEAH_box_helicase_dom"/>
</dbReference>
<dbReference type="InterPro" id="IPR046931">
    <property type="entry name" value="HTH_61"/>
</dbReference>
<evidence type="ECO:0000256" key="3">
    <source>
        <dbReference type="ARBA" id="ARBA00022801"/>
    </source>
</evidence>
<evidence type="ECO:0000256" key="1">
    <source>
        <dbReference type="ARBA" id="ARBA00022741"/>
    </source>
</evidence>
<dbReference type="SUPFAM" id="SSF52540">
    <property type="entry name" value="P-loop containing nucleoside triphosphate hydrolases"/>
    <property type="match status" value="1"/>
</dbReference>
<dbReference type="InterPro" id="IPR022965">
    <property type="entry name" value="Helicase_Hel308"/>
</dbReference>
<comment type="catalytic activity">
    <reaction evidence="9 11">
        <text>Couples ATP hydrolysis with the unwinding of duplex DNA by translocating in the 3'-5' direction.</text>
        <dbReference type="EC" id="5.6.2.4"/>
    </reaction>
</comment>
<dbReference type="PROSITE" id="PS51194">
    <property type="entry name" value="HELICASE_CTER"/>
    <property type="match status" value="1"/>
</dbReference>
<dbReference type="AlphaFoldDB" id="A0ABD4Z706"/>
<evidence type="ECO:0000256" key="6">
    <source>
        <dbReference type="ARBA" id="ARBA00023125"/>
    </source>
</evidence>
<dbReference type="GO" id="GO:0005524">
    <property type="term" value="F:ATP binding"/>
    <property type="evidence" value="ECO:0007669"/>
    <property type="project" value="UniProtKB-UniRule"/>
</dbReference>
<evidence type="ECO:0000313" key="14">
    <source>
        <dbReference type="EMBL" id="MDK6028383.1"/>
    </source>
</evidence>
<dbReference type="Gene3D" id="1.10.3380.30">
    <property type="match status" value="1"/>
</dbReference>